<dbReference type="GO" id="GO:0005662">
    <property type="term" value="C:DNA replication factor A complex"/>
    <property type="evidence" value="ECO:0000318"/>
    <property type="project" value="GO_Central"/>
</dbReference>
<dbReference type="GO" id="GO:0007004">
    <property type="term" value="P:telomere maintenance via telomerase"/>
    <property type="evidence" value="ECO:0000318"/>
    <property type="project" value="GO_Central"/>
</dbReference>
<dbReference type="Gene3D" id="2.40.50.140">
    <property type="entry name" value="Nucleic acid-binding proteins"/>
    <property type="match status" value="2"/>
</dbReference>
<proteinExistence type="predicted"/>
<dbReference type="InterPro" id="IPR012340">
    <property type="entry name" value="NA-bd_OB-fold"/>
</dbReference>
<dbReference type="GO" id="GO:0003684">
    <property type="term" value="F:damaged DNA binding"/>
    <property type="evidence" value="ECO:0000318"/>
    <property type="project" value="GO_Central"/>
</dbReference>
<dbReference type="GO" id="GO:0006289">
    <property type="term" value="P:nucleotide-excision repair"/>
    <property type="evidence" value="ECO:0000318"/>
    <property type="project" value="GO_Central"/>
</dbReference>
<accession>M4D9B4</accession>
<reference evidence="1" key="3">
    <citation type="submission" date="2023-03" db="UniProtKB">
        <authorList>
            <consortium name="EnsemblPlants"/>
        </authorList>
    </citation>
    <scope>IDENTIFICATION</scope>
    <source>
        <strain evidence="1">cv. Chiifu-401-42</strain>
    </source>
</reference>
<dbReference type="OMA" id="DAQICTR"/>
<sequence length="467" mass="52715">MPVSFSHPQTFKSTPRQCRRPFPPSLPHLVPGRGNLYPCVCGVPLFSKDSVPISCYLIRSSHSRTSPTISSLTNAEVDGPLRDSEEIHCAALPLCLFVGPIFSGGPSSPLAEAHHPWLDGRVSITAGVSIPDVCFHSFPSLNQSSWVGPRSIRLHYYLSSPFNIAVYASQNLRKGEKLILSSVLIPKILDDLIISLLFRENRTRFYTGLGHNLICTWKLHRFDNGQSKESLMLLEHTAEILKFQDAQICTRLLVIRFIPQTTIDEVIDNAPVINLQTFILRRFDQLQALRNIDLELPVQGSDLKDAEAMPRVVVRFIIEPTVVVYLCLWDDAAEMFKGLINQVIEPSLSWWSVVTTVNPKIFGGNLYINSTPAAKFYFDTNLPAIAEFTARKSSLRSFPLYRYQGWDKKKELVSIRDLNKFISNSDEQEADFICKARVVEVLQQNGWSFFSCTECSRKLDKSGSQDF</sequence>
<dbReference type="GO" id="GO:0006260">
    <property type="term" value="P:DNA replication"/>
    <property type="evidence" value="ECO:0000318"/>
    <property type="project" value="GO_Central"/>
</dbReference>
<dbReference type="STRING" id="51351.M4D9B4"/>
<keyword evidence="2" id="KW-1185">Reference proteome</keyword>
<reference evidence="1 2" key="2">
    <citation type="journal article" date="2018" name="Hortic Res">
        <title>Improved Brassica rapa reference genome by single-molecule sequencing and chromosome conformation capture technologies.</title>
        <authorList>
            <person name="Zhang L."/>
            <person name="Cai X."/>
            <person name="Wu J."/>
            <person name="Liu M."/>
            <person name="Grob S."/>
            <person name="Cheng F."/>
            <person name="Liang J."/>
            <person name="Cai C."/>
            <person name="Liu Z."/>
            <person name="Liu B."/>
            <person name="Wang F."/>
            <person name="Li S."/>
            <person name="Liu F."/>
            <person name="Li X."/>
            <person name="Cheng L."/>
            <person name="Yang W."/>
            <person name="Li M.H."/>
            <person name="Grossniklaus U."/>
            <person name="Zheng H."/>
            <person name="Wang X."/>
        </authorList>
    </citation>
    <scope>NUCLEOTIDE SEQUENCE [LARGE SCALE GENOMIC DNA]</scope>
    <source>
        <strain evidence="1 2">cv. Chiifu-401-42</strain>
    </source>
</reference>
<dbReference type="PANTHER" id="PTHR47165">
    <property type="entry name" value="OS03G0429900 PROTEIN"/>
    <property type="match status" value="1"/>
</dbReference>
<dbReference type="GO" id="GO:0051321">
    <property type="term" value="P:meiotic cell cycle"/>
    <property type="evidence" value="ECO:0000318"/>
    <property type="project" value="GO_Central"/>
</dbReference>
<organism evidence="1 2">
    <name type="scientific">Brassica campestris</name>
    <name type="common">Field mustard</name>
    <dbReference type="NCBI Taxonomy" id="3711"/>
    <lineage>
        <taxon>Eukaryota</taxon>
        <taxon>Viridiplantae</taxon>
        <taxon>Streptophyta</taxon>
        <taxon>Embryophyta</taxon>
        <taxon>Tracheophyta</taxon>
        <taxon>Spermatophyta</taxon>
        <taxon>Magnoliopsida</taxon>
        <taxon>eudicotyledons</taxon>
        <taxon>Gunneridae</taxon>
        <taxon>Pentapetalae</taxon>
        <taxon>rosids</taxon>
        <taxon>malvids</taxon>
        <taxon>Brassicales</taxon>
        <taxon>Brassicaceae</taxon>
        <taxon>Brassiceae</taxon>
        <taxon>Brassica</taxon>
    </lineage>
</organism>
<evidence type="ECO:0000313" key="1">
    <source>
        <dbReference type="EnsemblPlants" id="Bra013074.1-P"/>
    </source>
</evidence>
<protein>
    <submittedName>
        <fullName evidence="1">Uncharacterized protein</fullName>
    </submittedName>
</protein>
<dbReference type="GO" id="GO:0043047">
    <property type="term" value="F:single-stranded telomeric DNA binding"/>
    <property type="evidence" value="ECO:0000318"/>
    <property type="project" value="GO_Central"/>
</dbReference>
<evidence type="ECO:0000313" key="2">
    <source>
        <dbReference type="Proteomes" id="UP000011750"/>
    </source>
</evidence>
<dbReference type="EnsemblPlants" id="Bra013074.1">
    <property type="protein sequence ID" value="Bra013074.1-P"/>
    <property type="gene ID" value="Bra013074"/>
</dbReference>
<dbReference type="Gramene" id="Bra013074.1">
    <property type="protein sequence ID" value="Bra013074.1-P"/>
    <property type="gene ID" value="Bra013074"/>
</dbReference>
<dbReference type="HOGENOM" id="CLU_585767_0_0_1"/>
<dbReference type="Proteomes" id="UP000011750">
    <property type="component" value="Chromosome A03"/>
</dbReference>
<dbReference type="PANTHER" id="PTHR47165:SF4">
    <property type="entry name" value="OS03G0429900 PROTEIN"/>
    <property type="match status" value="1"/>
</dbReference>
<dbReference type="eggNOG" id="KOG0987">
    <property type="taxonomic scope" value="Eukaryota"/>
</dbReference>
<name>M4D9B4_BRACM</name>
<dbReference type="AlphaFoldDB" id="M4D9B4"/>
<dbReference type="InParanoid" id="M4D9B4"/>
<reference evidence="1 2" key="1">
    <citation type="journal article" date="2011" name="Nat. Genet.">
        <title>The genome of the mesopolyploid crop species Brassica rapa.</title>
        <authorList>
            <consortium name="Brassica rapa Genome Sequencing Project Consortium"/>
            <person name="Wang X."/>
            <person name="Wang H."/>
            <person name="Wang J."/>
            <person name="Sun R."/>
            <person name="Wu J."/>
            <person name="Liu S."/>
            <person name="Bai Y."/>
            <person name="Mun J.H."/>
            <person name="Bancroft I."/>
            <person name="Cheng F."/>
            <person name="Huang S."/>
            <person name="Li X."/>
            <person name="Hua W."/>
            <person name="Wang J."/>
            <person name="Wang X."/>
            <person name="Freeling M."/>
            <person name="Pires J.C."/>
            <person name="Paterson A.H."/>
            <person name="Chalhoub B."/>
            <person name="Wang B."/>
            <person name="Hayward A."/>
            <person name="Sharpe A.G."/>
            <person name="Park B.S."/>
            <person name="Weisshaar B."/>
            <person name="Liu B."/>
            <person name="Li B."/>
            <person name="Liu B."/>
            <person name="Tong C."/>
            <person name="Song C."/>
            <person name="Duran C."/>
            <person name="Peng C."/>
            <person name="Geng C."/>
            <person name="Koh C."/>
            <person name="Lin C."/>
            <person name="Edwards D."/>
            <person name="Mu D."/>
            <person name="Shen D."/>
            <person name="Soumpourou E."/>
            <person name="Li F."/>
            <person name="Fraser F."/>
            <person name="Conant G."/>
            <person name="Lassalle G."/>
            <person name="King G.J."/>
            <person name="Bonnema G."/>
            <person name="Tang H."/>
            <person name="Wang H."/>
            <person name="Belcram H."/>
            <person name="Zhou H."/>
            <person name="Hirakawa H."/>
            <person name="Abe H."/>
            <person name="Guo H."/>
            <person name="Wang H."/>
            <person name="Jin H."/>
            <person name="Parkin I.A."/>
            <person name="Batley J."/>
            <person name="Kim J.S."/>
            <person name="Just J."/>
            <person name="Li J."/>
            <person name="Xu J."/>
            <person name="Deng J."/>
            <person name="Kim J.A."/>
            <person name="Li J."/>
            <person name="Yu J."/>
            <person name="Meng J."/>
            <person name="Wang J."/>
            <person name="Min J."/>
            <person name="Poulain J."/>
            <person name="Wang J."/>
            <person name="Hatakeyama K."/>
            <person name="Wu K."/>
            <person name="Wang L."/>
            <person name="Fang L."/>
            <person name="Trick M."/>
            <person name="Links M.G."/>
            <person name="Zhao M."/>
            <person name="Jin M."/>
            <person name="Ramchiary N."/>
            <person name="Drou N."/>
            <person name="Berkman P.J."/>
            <person name="Cai Q."/>
            <person name="Huang Q."/>
            <person name="Li R."/>
            <person name="Tabata S."/>
            <person name="Cheng S."/>
            <person name="Zhang S."/>
            <person name="Zhang S."/>
            <person name="Huang S."/>
            <person name="Sato S."/>
            <person name="Sun S."/>
            <person name="Kwon S.J."/>
            <person name="Choi S.R."/>
            <person name="Lee T.H."/>
            <person name="Fan W."/>
            <person name="Zhao X."/>
            <person name="Tan X."/>
            <person name="Xu X."/>
            <person name="Wang Y."/>
            <person name="Qiu Y."/>
            <person name="Yin Y."/>
            <person name="Li Y."/>
            <person name="Du Y."/>
            <person name="Liao Y."/>
            <person name="Lim Y."/>
            <person name="Narusaka Y."/>
            <person name="Wang Y."/>
            <person name="Wang Z."/>
            <person name="Li Z."/>
            <person name="Wang Z."/>
            <person name="Xiong Z."/>
            <person name="Zhang Z."/>
        </authorList>
    </citation>
    <scope>NUCLEOTIDE SEQUENCE [LARGE SCALE GENOMIC DNA]</scope>
    <source>
        <strain evidence="1 2">cv. Chiifu-401-42</strain>
    </source>
</reference>
<dbReference type="GO" id="GO:0000724">
    <property type="term" value="P:double-strand break repair via homologous recombination"/>
    <property type="evidence" value="ECO:0000318"/>
    <property type="project" value="GO_Central"/>
</dbReference>